<dbReference type="PROSITE" id="PS50923">
    <property type="entry name" value="SUSHI"/>
    <property type="match status" value="3"/>
</dbReference>
<keyword evidence="8" id="KW-1185">Reference proteome</keyword>
<evidence type="ECO:0000256" key="1">
    <source>
        <dbReference type="ARBA" id="ARBA00022729"/>
    </source>
</evidence>
<dbReference type="InterPro" id="IPR051277">
    <property type="entry name" value="SEZ6_CSMD_C4BPB_Regulators"/>
</dbReference>
<name>A0A8S4BJB4_9TELE</name>
<feature type="disulfide bond" evidence="4">
    <location>
        <begin position="64"/>
        <end position="91"/>
    </location>
</feature>
<feature type="domain" description="Sushi" evidence="6">
    <location>
        <begin position="31"/>
        <end position="93"/>
    </location>
</feature>
<sequence>MWVSVQPLDARGQRQLKSLLLIYLFVVSAAGDCPSPDVGESVVMSTESQLINDFTENVQVTLECAFGYRAESGSGTMTCIGDKWTDSDLICEKNDCGLPLPQPHMNYNISEGTLFGAKVKVTCDKGYMISGPSFKQCFAEGWFGRTKCLIVMCKQAPTVANGKNLWSAPVNPTYGAVVEYRCDDGYTLTGSPTITCGENGEYSSYPPLCT</sequence>
<evidence type="ECO:0000313" key="7">
    <source>
        <dbReference type="EMBL" id="CAG5978514.1"/>
    </source>
</evidence>
<keyword evidence="4" id="KW-0768">Sushi</keyword>
<dbReference type="SUPFAM" id="SSF57535">
    <property type="entry name" value="Complement control module/SCR domain"/>
    <property type="match status" value="3"/>
</dbReference>
<evidence type="ECO:0000313" key="8">
    <source>
        <dbReference type="Proteomes" id="UP000677803"/>
    </source>
</evidence>
<accession>A0A8S4BJB4</accession>
<dbReference type="InterPro" id="IPR000436">
    <property type="entry name" value="Sushi_SCR_CCP_dom"/>
</dbReference>
<gene>
    <name evidence="7" type="ORF">MMEN_LOCUS16014</name>
</gene>
<dbReference type="PANTHER" id="PTHR45656:SF4">
    <property type="entry name" value="PROTEIN CBR-CLEC-78"/>
    <property type="match status" value="1"/>
</dbReference>
<dbReference type="AlphaFoldDB" id="A0A8S4BJB4"/>
<protein>
    <submittedName>
        <fullName evidence="7">(Atlantic silverside) hypothetical protein</fullName>
    </submittedName>
</protein>
<evidence type="ECO:0000259" key="6">
    <source>
        <dbReference type="PROSITE" id="PS50923"/>
    </source>
</evidence>
<dbReference type="InterPro" id="IPR035976">
    <property type="entry name" value="Sushi/SCR/CCP_sf"/>
</dbReference>
<evidence type="ECO:0000256" key="2">
    <source>
        <dbReference type="ARBA" id="ARBA00022737"/>
    </source>
</evidence>
<feature type="signal peptide" evidence="5">
    <location>
        <begin position="1"/>
        <end position="31"/>
    </location>
</feature>
<dbReference type="Pfam" id="PF00084">
    <property type="entry name" value="Sushi"/>
    <property type="match status" value="3"/>
</dbReference>
<feature type="disulfide bond" evidence="4">
    <location>
        <begin position="182"/>
        <end position="209"/>
    </location>
</feature>
<keyword evidence="1 5" id="KW-0732">Signal</keyword>
<evidence type="ECO:0000256" key="5">
    <source>
        <dbReference type="SAM" id="SignalP"/>
    </source>
</evidence>
<dbReference type="EMBL" id="CAJRST010033334">
    <property type="protein sequence ID" value="CAG5978514.1"/>
    <property type="molecule type" value="Genomic_DNA"/>
</dbReference>
<feature type="chain" id="PRO_5035793683" evidence="5">
    <location>
        <begin position="32"/>
        <end position="210"/>
    </location>
</feature>
<feature type="disulfide bond" evidence="4">
    <location>
        <begin position="153"/>
        <end position="196"/>
    </location>
</feature>
<feature type="domain" description="Sushi" evidence="6">
    <location>
        <begin position="151"/>
        <end position="210"/>
    </location>
</feature>
<dbReference type="PANTHER" id="PTHR45656">
    <property type="entry name" value="PROTEIN CBR-CLEC-78"/>
    <property type="match status" value="1"/>
</dbReference>
<evidence type="ECO:0000256" key="3">
    <source>
        <dbReference type="ARBA" id="ARBA00023157"/>
    </source>
</evidence>
<comment type="caution">
    <text evidence="4">Lacks conserved residue(s) required for the propagation of feature annotation.</text>
</comment>
<comment type="caution">
    <text evidence="7">The sequence shown here is derived from an EMBL/GenBank/DDBJ whole genome shotgun (WGS) entry which is preliminary data.</text>
</comment>
<keyword evidence="2" id="KW-0677">Repeat</keyword>
<organism evidence="7 8">
    <name type="scientific">Menidia menidia</name>
    <name type="common">Atlantic silverside</name>
    <dbReference type="NCBI Taxonomy" id="238744"/>
    <lineage>
        <taxon>Eukaryota</taxon>
        <taxon>Metazoa</taxon>
        <taxon>Chordata</taxon>
        <taxon>Craniata</taxon>
        <taxon>Vertebrata</taxon>
        <taxon>Euteleostomi</taxon>
        <taxon>Actinopterygii</taxon>
        <taxon>Neopterygii</taxon>
        <taxon>Teleostei</taxon>
        <taxon>Neoteleostei</taxon>
        <taxon>Acanthomorphata</taxon>
        <taxon>Ovalentaria</taxon>
        <taxon>Atherinomorphae</taxon>
        <taxon>Atheriniformes</taxon>
        <taxon>Atherinopsidae</taxon>
        <taxon>Menidiinae</taxon>
        <taxon>Menidia</taxon>
    </lineage>
</organism>
<feature type="domain" description="Sushi" evidence="6">
    <location>
        <begin position="94"/>
        <end position="150"/>
    </location>
</feature>
<evidence type="ECO:0000256" key="4">
    <source>
        <dbReference type="PROSITE-ProRule" id="PRU00302"/>
    </source>
</evidence>
<feature type="non-terminal residue" evidence="7">
    <location>
        <position position="1"/>
    </location>
</feature>
<dbReference type="Gene3D" id="2.10.70.10">
    <property type="entry name" value="Complement Module, domain 1"/>
    <property type="match status" value="3"/>
</dbReference>
<dbReference type="CDD" id="cd00033">
    <property type="entry name" value="CCP"/>
    <property type="match status" value="2"/>
</dbReference>
<proteinExistence type="predicted"/>
<dbReference type="Proteomes" id="UP000677803">
    <property type="component" value="Unassembled WGS sequence"/>
</dbReference>
<reference evidence="7" key="1">
    <citation type="submission" date="2021-05" db="EMBL/GenBank/DDBJ databases">
        <authorList>
            <person name="Tigano A."/>
        </authorList>
    </citation>
    <scope>NUCLEOTIDE SEQUENCE</scope>
</reference>
<dbReference type="OrthoDB" id="8961654at2759"/>
<keyword evidence="3 4" id="KW-1015">Disulfide bond</keyword>
<dbReference type="SMART" id="SM00032">
    <property type="entry name" value="CCP"/>
    <property type="match status" value="3"/>
</dbReference>